<sequence>MLGVRRLSFFRTILSGRSRWPGLEYGPSPARKELHSYPIYEYTSLYRSQADLQFEESLSEKLTDLEIKTLTTRDSSSGLTEETNWNSSRSSSGNRKLLANHTIWQVASPREKKSWSTWATQWSDSNPDWAHIIRTSTPDDLSSVIQSFPEIQDAIRLYPHIRKDLIRHLLLWYFGGFYASIDTWSRVSLHDCTPVSTVLHSNDTKIGLMIGIATDEPFLSYKTMEQWGWLRSFGFSQDVVWAPLRFNSLLKTAIVRSISHARTHEAIRETLGIGFETKPKLVEEISGAAMFTDVVLESLSYVLSEDDILRDPDAGIARRVTWKKFSKLKKPIWIEGDINLSSNGVHGLAVLPINVWSNGQDHSHAGSDSVEDACVNQPHGINLRKTWPDQIAE</sequence>
<dbReference type="InterPro" id="IPR007577">
    <property type="entry name" value="GlycoTrfase_DXD_sugar-bd_CS"/>
</dbReference>
<evidence type="ECO:0008006" key="3">
    <source>
        <dbReference type="Google" id="ProtNLM"/>
    </source>
</evidence>
<dbReference type="PANTHER" id="PTHR31834">
    <property type="entry name" value="INITIATION-SPECIFIC ALPHA-1,6-MANNOSYLTRANSFERASE"/>
    <property type="match status" value="1"/>
</dbReference>
<gene>
    <name evidence="1" type="ORF">EPUL_006313</name>
</gene>
<comment type="caution">
    <text evidence="1">The sequence shown here is derived from an EMBL/GenBank/DDBJ whole genome shotgun (WGS) entry which is preliminary data.</text>
</comment>
<dbReference type="OrthoDB" id="409543at2759"/>
<dbReference type="EMBL" id="PEDP01002927">
    <property type="protein sequence ID" value="POS82403.1"/>
    <property type="molecule type" value="Genomic_DNA"/>
</dbReference>
<accession>A0A2S4PK63</accession>
<evidence type="ECO:0000313" key="1">
    <source>
        <dbReference type="EMBL" id="POS82403.1"/>
    </source>
</evidence>
<reference evidence="1 2" key="1">
    <citation type="submission" date="2017-10" db="EMBL/GenBank/DDBJ databases">
        <title>Development of genomic resources for the powdery mildew, Erysiphe pulchra.</title>
        <authorList>
            <person name="Wadl P.A."/>
            <person name="Mack B.M."/>
            <person name="Moore G."/>
            <person name="Beltz S.B."/>
        </authorList>
    </citation>
    <scope>NUCLEOTIDE SEQUENCE [LARGE SCALE GENOMIC DNA]</scope>
    <source>
        <strain evidence="1">Cflorida</strain>
    </source>
</reference>
<dbReference type="GO" id="GO:0000009">
    <property type="term" value="F:alpha-1,6-mannosyltransferase activity"/>
    <property type="evidence" value="ECO:0007669"/>
    <property type="project" value="InterPro"/>
</dbReference>
<dbReference type="Gene3D" id="3.90.550.20">
    <property type="match status" value="1"/>
</dbReference>
<dbReference type="InterPro" id="IPR039367">
    <property type="entry name" value="Och1-like"/>
</dbReference>
<dbReference type="AlphaFoldDB" id="A0A2S4PK63"/>
<evidence type="ECO:0000313" key="2">
    <source>
        <dbReference type="Proteomes" id="UP000237438"/>
    </source>
</evidence>
<dbReference type="STRING" id="225359.A0A2S4PK63"/>
<protein>
    <recommendedName>
        <fullName evidence="3">Initiation-specific alpha-1,6-mannosyltransferase</fullName>
    </recommendedName>
</protein>
<proteinExistence type="predicted"/>
<feature type="non-terminal residue" evidence="1">
    <location>
        <position position="393"/>
    </location>
</feature>
<dbReference type="GO" id="GO:0006487">
    <property type="term" value="P:protein N-linked glycosylation"/>
    <property type="evidence" value="ECO:0007669"/>
    <property type="project" value="TreeGrafter"/>
</dbReference>
<dbReference type="Pfam" id="PF04488">
    <property type="entry name" value="Gly_transf_sug"/>
    <property type="match status" value="1"/>
</dbReference>
<organism evidence="1 2">
    <name type="scientific">Erysiphe pulchra</name>
    <dbReference type="NCBI Taxonomy" id="225359"/>
    <lineage>
        <taxon>Eukaryota</taxon>
        <taxon>Fungi</taxon>
        <taxon>Dikarya</taxon>
        <taxon>Ascomycota</taxon>
        <taxon>Pezizomycotina</taxon>
        <taxon>Leotiomycetes</taxon>
        <taxon>Erysiphales</taxon>
        <taxon>Erysiphaceae</taxon>
        <taxon>Erysiphe</taxon>
    </lineage>
</organism>
<dbReference type="Proteomes" id="UP000237438">
    <property type="component" value="Unassembled WGS sequence"/>
</dbReference>
<name>A0A2S4PK63_9PEZI</name>
<keyword evidence="2" id="KW-1185">Reference proteome</keyword>
<dbReference type="GO" id="GO:0000136">
    <property type="term" value="C:mannan polymerase complex"/>
    <property type="evidence" value="ECO:0007669"/>
    <property type="project" value="TreeGrafter"/>
</dbReference>
<dbReference type="PANTHER" id="PTHR31834:SF9">
    <property type="entry name" value="INITIATION-SPECIFIC ALPHA-1,6-MANNOSYLTRANSFERASE"/>
    <property type="match status" value="1"/>
</dbReference>